<gene>
    <name evidence="2" type="ORF">Z043_119560</name>
</gene>
<dbReference type="GO" id="GO:0071203">
    <property type="term" value="C:WASH complex"/>
    <property type="evidence" value="ECO:0007669"/>
    <property type="project" value="TreeGrafter"/>
</dbReference>
<feature type="non-terminal residue" evidence="2">
    <location>
        <position position="216"/>
    </location>
</feature>
<evidence type="ECO:0000313" key="2">
    <source>
        <dbReference type="EMBL" id="KPP62263.1"/>
    </source>
</evidence>
<sequence length="216" mass="24608">MSRAPPPPSSLANGPSQRDPDGEQLWERPWSPDEMRRSSATWSLAADSGLFLYLQDFSQRMLSKTHDIEKQLDGLLRDTKATDCHLHTVFNDFLMLSNTQFIENRVYDEEVEEAMPKPEAPEKQPEQEKTREQKEAELIPKVQEAVNYGLRVLESAFEQLDIKAGNSDSEDEEAIGRVEPILEPKDLYLDRPLPYLIGSQLFMEQDNVGLGDLSSE</sequence>
<organism evidence="2 3">
    <name type="scientific">Scleropages formosus</name>
    <name type="common">Asian bonytongue</name>
    <name type="synonym">Osteoglossum formosum</name>
    <dbReference type="NCBI Taxonomy" id="113540"/>
    <lineage>
        <taxon>Eukaryota</taxon>
        <taxon>Metazoa</taxon>
        <taxon>Chordata</taxon>
        <taxon>Craniata</taxon>
        <taxon>Vertebrata</taxon>
        <taxon>Euteleostomi</taxon>
        <taxon>Actinopterygii</taxon>
        <taxon>Neopterygii</taxon>
        <taxon>Teleostei</taxon>
        <taxon>Osteoglossocephala</taxon>
        <taxon>Osteoglossomorpha</taxon>
        <taxon>Osteoglossiformes</taxon>
        <taxon>Osteoglossidae</taxon>
        <taxon>Scleropages</taxon>
    </lineage>
</organism>
<dbReference type="EMBL" id="JARO02008838">
    <property type="protein sequence ID" value="KPP62263.1"/>
    <property type="molecule type" value="Genomic_DNA"/>
</dbReference>
<dbReference type="PANTHER" id="PTHR21669:SF38">
    <property type="entry name" value="WASH COMPLEX SUBUNIT 2A-RELATED"/>
    <property type="match status" value="1"/>
</dbReference>
<protein>
    <submittedName>
        <fullName evidence="2">Uncharacterized protein</fullName>
    </submittedName>
</protein>
<feature type="region of interest" description="Disordered" evidence="1">
    <location>
        <begin position="1"/>
        <end position="32"/>
    </location>
</feature>
<dbReference type="Proteomes" id="UP000034805">
    <property type="component" value="Unassembled WGS sequence"/>
</dbReference>
<dbReference type="STRING" id="113540.ENSSFOP00015003735"/>
<dbReference type="AlphaFoldDB" id="A0A0P7U4X4"/>
<reference evidence="2 3" key="1">
    <citation type="submission" date="2015-08" db="EMBL/GenBank/DDBJ databases">
        <title>The genome of the Asian arowana (Scleropages formosus).</title>
        <authorList>
            <person name="Tan M.H."/>
            <person name="Gan H.M."/>
            <person name="Croft L.J."/>
            <person name="Austin C.M."/>
        </authorList>
    </citation>
    <scope>NUCLEOTIDE SEQUENCE [LARGE SCALE GENOMIC DNA]</scope>
    <source>
        <strain evidence="2">Aro1</strain>
    </source>
</reference>
<comment type="caution">
    <text evidence="2">The sequence shown here is derived from an EMBL/GenBank/DDBJ whole genome shotgun (WGS) entry which is preliminary data.</text>
</comment>
<evidence type="ECO:0000256" key="1">
    <source>
        <dbReference type="SAM" id="MobiDB-lite"/>
    </source>
</evidence>
<dbReference type="GO" id="GO:0005769">
    <property type="term" value="C:early endosome"/>
    <property type="evidence" value="ECO:0007669"/>
    <property type="project" value="TreeGrafter"/>
</dbReference>
<dbReference type="GO" id="GO:0042147">
    <property type="term" value="P:retrograde transport, endosome to Golgi"/>
    <property type="evidence" value="ECO:0007669"/>
    <property type="project" value="TreeGrafter"/>
</dbReference>
<accession>A0A0P7U4X4</accession>
<proteinExistence type="predicted"/>
<dbReference type="PANTHER" id="PTHR21669">
    <property type="entry name" value="CAPZ-INTERACTING PROTEIN AND RELATED PROTEINS"/>
    <property type="match status" value="1"/>
</dbReference>
<evidence type="ECO:0000313" key="3">
    <source>
        <dbReference type="Proteomes" id="UP000034805"/>
    </source>
</evidence>
<dbReference type="GO" id="GO:0036010">
    <property type="term" value="P:protein localization to endosome"/>
    <property type="evidence" value="ECO:0007669"/>
    <property type="project" value="TreeGrafter"/>
</dbReference>
<feature type="compositionally biased region" description="Basic and acidic residues" evidence="1">
    <location>
        <begin position="114"/>
        <end position="135"/>
    </location>
</feature>
<dbReference type="GO" id="GO:1905394">
    <property type="term" value="F:retromer complex binding"/>
    <property type="evidence" value="ECO:0007669"/>
    <property type="project" value="TreeGrafter"/>
</dbReference>
<name>A0A0P7U4X4_SCLFO</name>
<dbReference type="GO" id="GO:1901981">
    <property type="term" value="F:phosphatidylinositol phosphate binding"/>
    <property type="evidence" value="ECO:0007669"/>
    <property type="project" value="TreeGrafter"/>
</dbReference>
<dbReference type="GO" id="GO:0005829">
    <property type="term" value="C:cytosol"/>
    <property type="evidence" value="ECO:0007669"/>
    <property type="project" value="GOC"/>
</dbReference>
<feature type="region of interest" description="Disordered" evidence="1">
    <location>
        <begin position="109"/>
        <end position="135"/>
    </location>
</feature>